<dbReference type="PANTHER" id="PTHR30146">
    <property type="entry name" value="LACI-RELATED TRANSCRIPTIONAL REPRESSOR"/>
    <property type="match status" value="1"/>
</dbReference>
<name>A0A931GL40_9ACTN</name>
<feature type="domain" description="HTH lacI-type" evidence="5">
    <location>
        <begin position="22"/>
        <end position="78"/>
    </location>
</feature>
<dbReference type="Gene3D" id="3.40.50.2300">
    <property type="match status" value="2"/>
</dbReference>
<dbReference type="RefSeq" id="WP_197009987.1">
    <property type="nucleotide sequence ID" value="NZ_BAABES010000006.1"/>
</dbReference>
<evidence type="ECO:0000313" key="6">
    <source>
        <dbReference type="EMBL" id="MBG6087066.1"/>
    </source>
</evidence>
<evidence type="ECO:0000256" key="4">
    <source>
        <dbReference type="SAM" id="MobiDB-lite"/>
    </source>
</evidence>
<dbReference type="Proteomes" id="UP000614047">
    <property type="component" value="Unassembled WGS sequence"/>
</dbReference>
<organism evidence="6 7">
    <name type="scientific">Actinomadura viridis</name>
    <dbReference type="NCBI Taxonomy" id="58110"/>
    <lineage>
        <taxon>Bacteria</taxon>
        <taxon>Bacillati</taxon>
        <taxon>Actinomycetota</taxon>
        <taxon>Actinomycetes</taxon>
        <taxon>Streptosporangiales</taxon>
        <taxon>Thermomonosporaceae</taxon>
        <taxon>Actinomadura</taxon>
    </lineage>
</organism>
<dbReference type="EMBL" id="JADOUA010000001">
    <property type="protein sequence ID" value="MBG6087066.1"/>
    <property type="molecule type" value="Genomic_DNA"/>
</dbReference>
<keyword evidence="7" id="KW-1185">Reference proteome</keyword>
<feature type="region of interest" description="Disordered" evidence="4">
    <location>
        <begin position="1"/>
        <end position="31"/>
    </location>
</feature>
<dbReference type="InterPro" id="IPR000843">
    <property type="entry name" value="HTH_LacI"/>
</dbReference>
<dbReference type="Pfam" id="PF00356">
    <property type="entry name" value="LacI"/>
    <property type="match status" value="1"/>
</dbReference>
<dbReference type="InterPro" id="IPR046335">
    <property type="entry name" value="LacI/GalR-like_sensor"/>
</dbReference>
<sequence length="348" mass="35013">MSEPREAAPPAAPPAARPAGRPTSRDVAQAAGVSQSTVSLVLGGKWAGRVSPATARTVREAAESLGYRPNSAARNLRLGTTRTVLLVVPTLTSSFFGAVYIGAARVAARHGFGVVVYPPDDAGPAGSPFAAPREAIDGIIASSMTKEAVSGFGPAPVVMLDSGPAAGTAPTVDFAVEDGMRAVAAHLAGLGHRRFGHVAAAVDEWTFRARGAALAAAVAALPGGGLVRAAAAIDVHAAKEAAGELLDLPARPTALVCDDDTLAAGAYKAARARGLEVPGDLSVTGFDDMPLAMALEPELTTVRLPAQELGVQGMSALLELMEGGRPASRALPGELVVRASTAPPAGPP</sequence>
<dbReference type="PROSITE" id="PS50932">
    <property type="entry name" value="HTH_LACI_2"/>
    <property type="match status" value="1"/>
</dbReference>
<dbReference type="SUPFAM" id="SSF47413">
    <property type="entry name" value="lambda repressor-like DNA-binding domains"/>
    <property type="match status" value="1"/>
</dbReference>
<keyword evidence="3" id="KW-0804">Transcription</keyword>
<evidence type="ECO:0000256" key="3">
    <source>
        <dbReference type="ARBA" id="ARBA00023163"/>
    </source>
</evidence>
<dbReference type="InterPro" id="IPR010982">
    <property type="entry name" value="Lambda_DNA-bd_dom_sf"/>
</dbReference>
<accession>A0A931GL40</accession>
<dbReference type="AlphaFoldDB" id="A0A931GL40"/>
<protein>
    <submittedName>
        <fullName evidence="6">LacI family transcriptional regulator</fullName>
    </submittedName>
</protein>
<evidence type="ECO:0000256" key="2">
    <source>
        <dbReference type="ARBA" id="ARBA00023125"/>
    </source>
</evidence>
<evidence type="ECO:0000256" key="1">
    <source>
        <dbReference type="ARBA" id="ARBA00023015"/>
    </source>
</evidence>
<dbReference type="CDD" id="cd06267">
    <property type="entry name" value="PBP1_LacI_sugar_binding-like"/>
    <property type="match status" value="1"/>
</dbReference>
<dbReference type="PANTHER" id="PTHR30146:SF138">
    <property type="entry name" value="TRANSCRIPTIONAL REGULATORY PROTEIN"/>
    <property type="match status" value="1"/>
</dbReference>
<keyword evidence="2" id="KW-0238">DNA-binding</keyword>
<evidence type="ECO:0000313" key="7">
    <source>
        <dbReference type="Proteomes" id="UP000614047"/>
    </source>
</evidence>
<dbReference type="GO" id="GO:0003700">
    <property type="term" value="F:DNA-binding transcription factor activity"/>
    <property type="evidence" value="ECO:0007669"/>
    <property type="project" value="TreeGrafter"/>
</dbReference>
<evidence type="ECO:0000259" key="5">
    <source>
        <dbReference type="PROSITE" id="PS50932"/>
    </source>
</evidence>
<dbReference type="Pfam" id="PF13377">
    <property type="entry name" value="Peripla_BP_3"/>
    <property type="match status" value="1"/>
</dbReference>
<dbReference type="CDD" id="cd01392">
    <property type="entry name" value="HTH_LacI"/>
    <property type="match status" value="1"/>
</dbReference>
<reference evidence="6" key="1">
    <citation type="submission" date="2020-11" db="EMBL/GenBank/DDBJ databases">
        <title>Sequencing the genomes of 1000 actinobacteria strains.</title>
        <authorList>
            <person name="Klenk H.-P."/>
        </authorList>
    </citation>
    <scope>NUCLEOTIDE SEQUENCE</scope>
    <source>
        <strain evidence="6">DSM 43175</strain>
    </source>
</reference>
<dbReference type="Gene3D" id="1.10.260.40">
    <property type="entry name" value="lambda repressor-like DNA-binding domains"/>
    <property type="match status" value="1"/>
</dbReference>
<dbReference type="SMART" id="SM00354">
    <property type="entry name" value="HTH_LACI"/>
    <property type="match status" value="1"/>
</dbReference>
<dbReference type="InterPro" id="IPR028082">
    <property type="entry name" value="Peripla_BP_I"/>
</dbReference>
<dbReference type="SUPFAM" id="SSF53822">
    <property type="entry name" value="Periplasmic binding protein-like I"/>
    <property type="match status" value="1"/>
</dbReference>
<gene>
    <name evidence="6" type="ORF">IW256_001179</name>
</gene>
<keyword evidence="1" id="KW-0805">Transcription regulation</keyword>
<proteinExistence type="predicted"/>
<dbReference type="GO" id="GO:0000976">
    <property type="term" value="F:transcription cis-regulatory region binding"/>
    <property type="evidence" value="ECO:0007669"/>
    <property type="project" value="TreeGrafter"/>
</dbReference>
<comment type="caution">
    <text evidence="6">The sequence shown here is derived from an EMBL/GenBank/DDBJ whole genome shotgun (WGS) entry which is preliminary data.</text>
</comment>